<dbReference type="InterPro" id="IPR036282">
    <property type="entry name" value="Glutathione-S-Trfase_C_sf"/>
</dbReference>
<accession>A0A8J3E6J9</accession>
<reference evidence="3" key="2">
    <citation type="submission" date="2020-09" db="EMBL/GenBank/DDBJ databases">
        <authorList>
            <person name="Sun Q."/>
            <person name="Zhou Y."/>
        </authorList>
    </citation>
    <scope>NUCLEOTIDE SEQUENCE</scope>
    <source>
        <strain evidence="3">CGMCC 1.15725</strain>
    </source>
</reference>
<name>A0A8J3E6J9_9PROT</name>
<dbReference type="RefSeq" id="WP_189049167.1">
    <property type="nucleotide sequence ID" value="NZ_BMJQ01000011.1"/>
</dbReference>
<evidence type="ECO:0000313" key="3">
    <source>
        <dbReference type="EMBL" id="GGF30443.1"/>
    </source>
</evidence>
<organism evidence="3 4">
    <name type="scientific">Aliidongia dinghuensis</name>
    <dbReference type="NCBI Taxonomy" id="1867774"/>
    <lineage>
        <taxon>Bacteria</taxon>
        <taxon>Pseudomonadati</taxon>
        <taxon>Pseudomonadota</taxon>
        <taxon>Alphaproteobacteria</taxon>
        <taxon>Rhodospirillales</taxon>
        <taxon>Dongiaceae</taxon>
        <taxon>Aliidongia</taxon>
    </lineage>
</organism>
<dbReference type="Proteomes" id="UP000646365">
    <property type="component" value="Unassembled WGS sequence"/>
</dbReference>
<evidence type="ECO:0000313" key="4">
    <source>
        <dbReference type="Proteomes" id="UP000646365"/>
    </source>
</evidence>
<dbReference type="Pfam" id="PF13410">
    <property type="entry name" value="GST_C_2"/>
    <property type="match status" value="1"/>
</dbReference>
<dbReference type="PROSITE" id="PS50405">
    <property type="entry name" value="GST_CTER"/>
    <property type="match status" value="1"/>
</dbReference>
<evidence type="ECO:0000259" key="2">
    <source>
        <dbReference type="PROSITE" id="PS50405"/>
    </source>
</evidence>
<dbReference type="InterPro" id="IPR010987">
    <property type="entry name" value="Glutathione-S-Trfase_C-like"/>
</dbReference>
<dbReference type="Gene3D" id="1.20.1050.10">
    <property type="match status" value="1"/>
</dbReference>
<dbReference type="PANTHER" id="PTHR44051:SF8">
    <property type="entry name" value="GLUTATHIONE S-TRANSFERASE GSTA"/>
    <property type="match status" value="1"/>
</dbReference>
<dbReference type="Pfam" id="PF13417">
    <property type="entry name" value="GST_N_3"/>
    <property type="match status" value="1"/>
</dbReference>
<comment type="caution">
    <text evidence="3">The sequence shown here is derived from an EMBL/GenBank/DDBJ whole genome shotgun (WGS) entry which is preliminary data.</text>
</comment>
<proteinExistence type="predicted"/>
<gene>
    <name evidence="3" type="ORF">GCM10011611_40660</name>
</gene>
<sequence>MRLIGMLDSPYVRRTAISMHLMDLPFAQEPISVFRQVDAFAAINPVVKAPTLVTDDGTVLMESGLILEYLDRLAAPERRLNPSSPGDHARAQRLIGLALAVCEKAIQIVYEFELRPADKRHQPWLDRVTGQLQTACSLLDREVDAGDDWLFGDRPLQADVSAAVAWRFTQLMVADRVPVDRHPALAALSARAEALPAFRAAPPV</sequence>
<dbReference type="InterPro" id="IPR036249">
    <property type="entry name" value="Thioredoxin-like_sf"/>
</dbReference>
<feature type="domain" description="GST N-terminal" evidence="1">
    <location>
        <begin position="1"/>
        <end position="78"/>
    </location>
</feature>
<protein>
    <submittedName>
        <fullName evidence="3">Glutathione S-transferase</fullName>
    </submittedName>
</protein>
<dbReference type="InterPro" id="IPR040079">
    <property type="entry name" value="Glutathione_S-Trfase"/>
</dbReference>
<dbReference type="PROSITE" id="PS50404">
    <property type="entry name" value="GST_NTER"/>
    <property type="match status" value="1"/>
</dbReference>
<dbReference type="SUPFAM" id="SSF52833">
    <property type="entry name" value="Thioredoxin-like"/>
    <property type="match status" value="1"/>
</dbReference>
<dbReference type="AlphaFoldDB" id="A0A8J3E6J9"/>
<dbReference type="CDD" id="cd03205">
    <property type="entry name" value="GST_C_6"/>
    <property type="match status" value="1"/>
</dbReference>
<dbReference type="EMBL" id="BMJQ01000011">
    <property type="protein sequence ID" value="GGF30443.1"/>
    <property type="molecule type" value="Genomic_DNA"/>
</dbReference>
<dbReference type="InterPro" id="IPR004045">
    <property type="entry name" value="Glutathione_S-Trfase_N"/>
</dbReference>
<evidence type="ECO:0000259" key="1">
    <source>
        <dbReference type="PROSITE" id="PS50404"/>
    </source>
</evidence>
<keyword evidence="4" id="KW-1185">Reference proteome</keyword>
<dbReference type="SUPFAM" id="SSF47616">
    <property type="entry name" value="GST C-terminal domain-like"/>
    <property type="match status" value="1"/>
</dbReference>
<dbReference type="PANTHER" id="PTHR44051">
    <property type="entry name" value="GLUTATHIONE S-TRANSFERASE-RELATED"/>
    <property type="match status" value="1"/>
</dbReference>
<reference evidence="3" key="1">
    <citation type="journal article" date="2014" name="Int. J. Syst. Evol. Microbiol.">
        <title>Complete genome sequence of Corynebacterium casei LMG S-19264T (=DSM 44701T), isolated from a smear-ripened cheese.</title>
        <authorList>
            <consortium name="US DOE Joint Genome Institute (JGI-PGF)"/>
            <person name="Walter F."/>
            <person name="Albersmeier A."/>
            <person name="Kalinowski J."/>
            <person name="Ruckert C."/>
        </authorList>
    </citation>
    <scope>NUCLEOTIDE SEQUENCE</scope>
    <source>
        <strain evidence="3">CGMCC 1.15725</strain>
    </source>
</reference>
<dbReference type="SFLD" id="SFLDS00019">
    <property type="entry name" value="Glutathione_Transferase_(cytos"/>
    <property type="match status" value="1"/>
</dbReference>
<dbReference type="Gene3D" id="3.40.30.10">
    <property type="entry name" value="Glutaredoxin"/>
    <property type="match status" value="1"/>
</dbReference>
<feature type="domain" description="GST C-terminal" evidence="2">
    <location>
        <begin position="84"/>
        <end position="204"/>
    </location>
</feature>
<dbReference type="CDD" id="cd00570">
    <property type="entry name" value="GST_N_family"/>
    <property type="match status" value="1"/>
</dbReference>